<dbReference type="PANTHER" id="PTHR22900">
    <property type="entry name" value="PROTEIN CBG14245-RELATED"/>
    <property type="match status" value="1"/>
</dbReference>
<dbReference type="InterPro" id="IPR005331">
    <property type="entry name" value="Sulfotransferase"/>
</dbReference>
<evidence type="ECO:0000256" key="1">
    <source>
        <dbReference type="SAM" id="SignalP"/>
    </source>
</evidence>
<name>A0A0K0EIN6_STRER</name>
<sequence>MTKFFKLKFIFLLLLIITSINSIEKSLENNWINCNYSSKKNKCIDGYQNTTTHYRISKRYKLNFCTIQKNLSTVLKAISCYLDHPYLQKEKHSLISKYWIYYVCKNSNKYSSLKKEANIFGDGDVKNFLDEYKSIVIVRNPIERFISAFTDKCVLRYTESLGRCYGCFDNLKCFINTLYVRLLNHINHPNRIPKATYIDRHFYPQSWYCQFNDYYSKYKIFKINPEKTESVTKFYNKLGEYLLLHGVSSNEINFIKKEGMKKYTGHSTFHTKSRKVIKKELLENKKLMEKLIRIYYYDFKIFNFKFPKKDVRFNT</sequence>
<evidence type="ECO:0000313" key="3">
    <source>
        <dbReference type="WBParaSite" id="SSTP_0000934200.1"/>
    </source>
</evidence>
<feature type="signal peptide" evidence="1">
    <location>
        <begin position="1"/>
        <end position="22"/>
    </location>
</feature>
<dbReference type="Pfam" id="PF03567">
    <property type="entry name" value="Sulfotransfer_2"/>
    <property type="match status" value="1"/>
</dbReference>
<dbReference type="GO" id="GO:1902884">
    <property type="term" value="P:positive regulation of response to oxidative stress"/>
    <property type="evidence" value="ECO:0007669"/>
    <property type="project" value="InterPro"/>
</dbReference>
<keyword evidence="1" id="KW-0732">Signal</keyword>
<protein>
    <submittedName>
        <fullName evidence="4">Sulfotransferase family-containing protein</fullName>
    </submittedName>
</protein>
<keyword evidence="2" id="KW-1185">Reference proteome</keyword>
<evidence type="ECO:0000313" key="2">
    <source>
        <dbReference type="Proteomes" id="UP000035681"/>
    </source>
</evidence>
<proteinExistence type="predicted"/>
<dbReference type="WBParaSite" id="TCONS_00007895.p1">
    <property type="protein sequence ID" value="TCONS_00007895.p1"/>
    <property type="gene ID" value="XLOC_005909"/>
</dbReference>
<feature type="chain" id="PRO_5005328093" evidence="1">
    <location>
        <begin position="23"/>
        <end position="315"/>
    </location>
</feature>
<reference evidence="3" key="1">
    <citation type="submission" date="2015-08" db="UniProtKB">
        <authorList>
            <consortium name="WormBaseParasite"/>
        </authorList>
    </citation>
    <scope>IDENTIFICATION</scope>
</reference>
<accession>A0A0K0EIN6</accession>
<dbReference type="AlphaFoldDB" id="A0A0K0EIN6"/>
<dbReference type="GO" id="GO:0016020">
    <property type="term" value="C:membrane"/>
    <property type="evidence" value="ECO:0007669"/>
    <property type="project" value="InterPro"/>
</dbReference>
<dbReference type="Proteomes" id="UP000035681">
    <property type="component" value="Unplaced"/>
</dbReference>
<organism evidence="3">
    <name type="scientific">Strongyloides stercoralis</name>
    <name type="common">Threadworm</name>
    <dbReference type="NCBI Taxonomy" id="6248"/>
    <lineage>
        <taxon>Eukaryota</taxon>
        <taxon>Metazoa</taxon>
        <taxon>Ecdysozoa</taxon>
        <taxon>Nematoda</taxon>
        <taxon>Chromadorea</taxon>
        <taxon>Rhabditida</taxon>
        <taxon>Tylenchina</taxon>
        <taxon>Panagrolaimomorpha</taxon>
        <taxon>Strongyloidoidea</taxon>
        <taxon>Strongyloididae</taxon>
        <taxon>Strongyloides</taxon>
    </lineage>
</organism>
<dbReference type="GO" id="GO:0047756">
    <property type="term" value="F:chondroitin 4-sulfotransferase activity"/>
    <property type="evidence" value="ECO:0007669"/>
    <property type="project" value="InterPro"/>
</dbReference>
<dbReference type="PANTHER" id="PTHR22900:SF5">
    <property type="entry name" value="PROTEIN CBG14245"/>
    <property type="match status" value="1"/>
</dbReference>
<evidence type="ECO:0000313" key="4">
    <source>
        <dbReference type="WBParaSite" id="TCONS_00007895.p1"/>
    </source>
</evidence>
<dbReference type="WBParaSite" id="SSTP_0000934200.1">
    <property type="protein sequence ID" value="SSTP_0000934200.1"/>
    <property type="gene ID" value="SSTP_0000934200"/>
</dbReference>
<dbReference type="InterPro" id="IPR007669">
    <property type="entry name" value="Chst-1-like"/>
</dbReference>
<dbReference type="GO" id="GO:0050650">
    <property type="term" value="P:chondroitin sulfate proteoglycan biosynthetic process"/>
    <property type="evidence" value="ECO:0007669"/>
    <property type="project" value="InterPro"/>
</dbReference>